<reference evidence="9 10" key="1">
    <citation type="journal article" date="2016" name="Nat. Commun.">
        <title>Thousands of microbial genomes shed light on interconnected biogeochemical processes in an aquifer system.</title>
        <authorList>
            <person name="Anantharaman K."/>
            <person name="Brown C.T."/>
            <person name="Hug L.A."/>
            <person name="Sharon I."/>
            <person name="Castelle C.J."/>
            <person name="Probst A.J."/>
            <person name="Thomas B.C."/>
            <person name="Singh A."/>
            <person name="Wilkins M.J."/>
            <person name="Karaoz U."/>
            <person name="Brodie E.L."/>
            <person name="Williams K.H."/>
            <person name="Hubbard S.S."/>
            <person name="Banfield J.F."/>
        </authorList>
    </citation>
    <scope>NUCLEOTIDE SEQUENCE [LARGE SCALE GENOMIC DNA]</scope>
</reference>
<dbReference type="Proteomes" id="UP000177810">
    <property type="component" value="Unassembled WGS sequence"/>
</dbReference>
<gene>
    <name evidence="9" type="ORF">A2V69_03720</name>
</gene>
<dbReference type="Gene3D" id="1.20.144.10">
    <property type="entry name" value="Phosphatidic acid phosphatase type 2/haloperoxidase"/>
    <property type="match status" value="1"/>
</dbReference>
<evidence type="ECO:0000256" key="7">
    <source>
        <dbReference type="SAM" id="Phobius"/>
    </source>
</evidence>
<dbReference type="EMBL" id="MHMT01000015">
    <property type="protein sequence ID" value="OGZ32695.1"/>
    <property type="molecule type" value="Genomic_DNA"/>
</dbReference>
<dbReference type="PANTHER" id="PTHR14969:SF62">
    <property type="entry name" value="DECAPRENYLPHOSPHORYL-5-PHOSPHORIBOSE PHOSPHATASE RV3807C-RELATED"/>
    <property type="match status" value="1"/>
</dbReference>
<dbReference type="InterPro" id="IPR036938">
    <property type="entry name" value="PAP2/HPO_sf"/>
</dbReference>
<comment type="caution">
    <text evidence="9">The sequence shown here is derived from an EMBL/GenBank/DDBJ whole genome shotgun (WGS) entry which is preliminary data.</text>
</comment>
<keyword evidence="5 7" id="KW-1133">Transmembrane helix</keyword>
<dbReference type="InterPro" id="IPR000326">
    <property type="entry name" value="PAP2/HPO"/>
</dbReference>
<evidence type="ECO:0000256" key="5">
    <source>
        <dbReference type="ARBA" id="ARBA00022989"/>
    </source>
</evidence>
<proteinExistence type="predicted"/>
<evidence type="ECO:0000256" key="4">
    <source>
        <dbReference type="ARBA" id="ARBA00022801"/>
    </source>
</evidence>
<feature type="domain" description="Phosphatidic acid phosphatase type 2/haloperoxidase" evidence="8">
    <location>
        <begin position="57"/>
        <end position="167"/>
    </location>
</feature>
<keyword evidence="6 7" id="KW-0472">Membrane</keyword>
<dbReference type="SUPFAM" id="SSF48317">
    <property type="entry name" value="Acid phosphatase/Vanadium-dependent haloperoxidase"/>
    <property type="match status" value="1"/>
</dbReference>
<evidence type="ECO:0000256" key="2">
    <source>
        <dbReference type="ARBA" id="ARBA00022475"/>
    </source>
</evidence>
<name>A0A1G2F3S0_9BACT</name>
<dbReference type="GO" id="GO:0005886">
    <property type="term" value="C:plasma membrane"/>
    <property type="evidence" value="ECO:0007669"/>
    <property type="project" value="UniProtKB-SubCell"/>
</dbReference>
<evidence type="ECO:0000313" key="9">
    <source>
        <dbReference type="EMBL" id="OGZ32695.1"/>
    </source>
</evidence>
<accession>A0A1G2F3S0</accession>
<keyword evidence="2" id="KW-1003">Cell membrane</keyword>
<evidence type="ECO:0000313" key="10">
    <source>
        <dbReference type="Proteomes" id="UP000177810"/>
    </source>
</evidence>
<feature type="transmembrane region" description="Helical" evidence="7">
    <location>
        <begin position="57"/>
        <end position="79"/>
    </location>
</feature>
<evidence type="ECO:0000256" key="1">
    <source>
        <dbReference type="ARBA" id="ARBA00004651"/>
    </source>
</evidence>
<dbReference type="GO" id="GO:0016787">
    <property type="term" value="F:hydrolase activity"/>
    <property type="evidence" value="ECO:0007669"/>
    <property type="project" value="UniProtKB-KW"/>
</dbReference>
<dbReference type="STRING" id="1801990.A2V69_03720"/>
<dbReference type="PANTHER" id="PTHR14969">
    <property type="entry name" value="SPHINGOSINE-1-PHOSPHATE PHOSPHOHYDROLASE"/>
    <property type="match status" value="1"/>
</dbReference>
<evidence type="ECO:0000256" key="6">
    <source>
        <dbReference type="ARBA" id="ARBA00023136"/>
    </source>
</evidence>
<protein>
    <recommendedName>
        <fullName evidence="8">Phosphatidic acid phosphatase type 2/haloperoxidase domain-containing protein</fullName>
    </recommendedName>
</protein>
<dbReference type="Pfam" id="PF01569">
    <property type="entry name" value="PAP2"/>
    <property type="match status" value="1"/>
</dbReference>
<evidence type="ECO:0000256" key="3">
    <source>
        <dbReference type="ARBA" id="ARBA00022692"/>
    </source>
</evidence>
<sequence>MLDVFLFQRINGLANNSKFLDFVGIFFADYFQYFLGIILLALLFWPKKDIIKNRVMVISAVFSVVLSRLIFTEIIRFFYHRARPYVILETAKKLIAESQNYASFPSGHAAFFFALAMGVFLHNKKLGIWYFIAAILMGLARIFVGVHWPSDILAGAVIGILSAVIINMILKKITHTKTRVGDSSASPR</sequence>
<dbReference type="SMART" id="SM00014">
    <property type="entry name" value="acidPPc"/>
    <property type="match status" value="1"/>
</dbReference>
<keyword evidence="3 7" id="KW-0812">Transmembrane</keyword>
<keyword evidence="4" id="KW-0378">Hydrolase</keyword>
<feature type="transmembrane region" description="Helical" evidence="7">
    <location>
        <begin position="99"/>
        <end position="121"/>
    </location>
</feature>
<organism evidence="9 10">
    <name type="scientific">Candidatus Portnoybacteria bacterium RBG_13_40_8</name>
    <dbReference type="NCBI Taxonomy" id="1801990"/>
    <lineage>
        <taxon>Bacteria</taxon>
        <taxon>Candidatus Portnoyibacteriota</taxon>
    </lineage>
</organism>
<comment type="subcellular location">
    <subcellularLocation>
        <location evidence="1">Cell membrane</location>
        <topology evidence="1">Multi-pass membrane protein</topology>
    </subcellularLocation>
</comment>
<feature type="transmembrane region" description="Helical" evidence="7">
    <location>
        <begin position="128"/>
        <end position="146"/>
    </location>
</feature>
<evidence type="ECO:0000259" key="8">
    <source>
        <dbReference type="SMART" id="SM00014"/>
    </source>
</evidence>
<feature type="transmembrane region" description="Helical" evidence="7">
    <location>
        <begin position="22"/>
        <end position="45"/>
    </location>
</feature>
<feature type="transmembrane region" description="Helical" evidence="7">
    <location>
        <begin position="152"/>
        <end position="170"/>
    </location>
</feature>
<dbReference type="AlphaFoldDB" id="A0A1G2F3S0"/>